<evidence type="ECO:0000256" key="3">
    <source>
        <dbReference type="ARBA" id="ARBA00022692"/>
    </source>
</evidence>
<gene>
    <name evidence="7" type="ORF">MB27_14235</name>
</gene>
<organism evidence="7 8">
    <name type="scientific">Actinoplanes utahensis</name>
    <dbReference type="NCBI Taxonomy" id="1869"/>
    <lineage>
        <taxon>Bacteria</taxon>
        <taxon>Bacillati</taxon>
        <taxon>Actinomycetota</taxon>
        <taxon>Actinomycetes</taxon>
        <taxon>Micromonosporales</taxon>
        <taxon>Micromonosporaceae</taxon>
        <taxon>Actinoplanes</taxon>
    </lineage>
</organism>
<keyword evidence="5 6" id="KW-0472">Membrane</keyword>
<dbReference type="Pfam" id="PF09678">
    <property type="entry name" value="Caa3_CtaG"/>
    <property type="match status" value="1"/>
</dbReference>
<dbReference type="STRING" id="1869.MB27_14235"/>
<sequence length="246" mass="26337">MLLAVFAAAVGYEVLATVCPGWSRWRTISFLTGLALLAAGLTMPGGDFRAHMLQHLLIGMLAPLALVLGAPVTLLLRTIPRPAGRAVGRVLRSRFVHVLAHPAVALTLNLGGIALLYLTPLYTATTRDPGLHLLVHVHFLLSGYLFAWVVAGPDPAPRRPPVPRRLLILGVAVAFHAVFSQLMYAGIGVDLPVPAEQRRGGAELMYYGGDIAELLLAAALVAGWRPSRQGTKRARTQPSSFSLNIL</sequence>
<evidence type="ECO:0000256" key="4">
    <source>
        <dbReference type="ARBA" id="ARBA00022989"/>
    </source>
</evidence>
<dbReference type="GO" id="GO:0005886">
    <property type="term" value="C:plasma membrane"/>
    <property type="evidence" value="ECO:0007669"/>
    <property type="project" value="UniProtKB-SubCell"/>
</dbReference>
<feature type="transmembrane region" description="Helical" evidence="6">
    <location>
        <begin position="130"/>
        <end position="153"/>
    </location>
</feature>
<feature type="transmembrane region" description="Helical" evidence="6">
    <location>
        <begin position="96"/>
        <end position="118"/>
    </location>
</feature>
<keyword evidence="4 6" id="KW-1133">Transmembrane helix</keyword>
<feature type="transmembrane region" description="Helical" evidence="6">
    <location>
        <begin position="165"/>
        <end position="184"/>
    </location>
</feature>
<reference evidence="7 8" key="1">
    <citation type="submission" date="2014-10" db="EMBL/GenBank/DDBJ databases">
        <title>Draft genome sequence of Actinoplanes utahensis NRRL 12052.</title>
        <authorList>
            <person name="Velasco-Bucheli B."/>
            <person name="del Cerro C."/>
            <person name="Hormigo D."/>
            <person name="Garcia J.L."/>
            <person name="Acebal C."/>
            <person name="Arroyo M."/>
            <person name="de la Mata I."/>
        </authorList>
    </citation>
    <scope>NUCLEOTIDE SEQUENCE [LARGE SCALE GENOMIC DNA]</scope>
    <source>
        <strain evidence="7 8">NRRL 12052</strain>
    </source>
</reference>
<comment type="subcellular location">
    <subcellularLocation>
        <location evidence="1">Cell membrane</location>
        <topology evidence="1">Multi-pass membrane protein</topology>
    </subcellularLocation>
</comment>
<evidence type="ECO:0000256" key="6">
    <source>
        <dbReference type="SAM" id="Phobius"/>
    </source>
</evidence>
<protein>
    <submittedName>
        <fullName evidence="7">Cytochrome C oxidase assembly protein</fullName>
    </submittedName>
</protein>
<comment type="caution">
    <text evidence="7">The sequence shown here is derived from an EMBL/GenBank/DDBJ whole genome shotgun (WGS) entry which is preliminary data.</text>
</comment>
<dbReference type="eggNOG" id="COG3336">
    <property type="taxonomic scope" value="Bacteria"/>
</dbReference>
<dbReference type="AlphaFoldDB" id="A0A0A6XA57"/>
<keyword evidence="8" id="KW-1185">Reference proteome</keyword>
<dbReference type="EMBL" id="JRTT01000014">
    <property type="protein sequence ID" value="KHD76997.1"/>
    <property type="molecule type" value="Genomic_DNA"/>
</dbReference>
<proteinExistence type="predicted"/>
<evidence type="ECO:0000256" key="1">
    <source>
        <dbReference type="ARBA" id="ARBA00004651"/>
    </source>
</evidence>
<feature type="transmembrane region" description="Helical" evidence="6">
    <location>
        <begin position="52"/>
        <end position="76"/>
    </location>
</feature>
<evidence type="ECO:0000256" key="2">
    <source>
        <dbReference type="ARBA" id="ARBA00022475"/>
    </source>
</evidence>
<keyword evidence="3 6" id="KW-0812">Transmembrane</keyword>
<dbReference type="InterPro" id="IPR019108">
    <property type="entry name" value="Caa3_assmbl_CtaG-rel"/>
</dbReference>
<dbReference type="Proteomes" id="UP000054537">
    <property type="component" value="Unassembled WGS sequence"/>
</dbReference>
<name>A0A0A6XA57_ACTUT</name>
<accession>A0A0A6XA57</accession>
<feature type="transmembrane region" description="Helical" evidence="6">
    <location>
        <begin position="204"/>
        <end position="224"/>
    </location>
</feature>
<evidence type="ECO:0000256" key="5">
    <source>
        <dbReference type="ARBA" id="ARBA00023136"/>
    </source>
</evidence>
<evidence type="ECO:0000313" key="7">
    <source>
        <dbReference type="EMBL" id="KHD76997.1"/>
    </source>
</evidence>
<evidence type="ECO:0000313" key="8">
    <source>
        <dbReference type="Proteomes" id="UP000054537"/>
    </source>
</evidence>
<keyword evidence="2" id="KW-1003">Cell membrane</keyword>